<feature type="transmembrane region" description="Helical" evidence="1">
    <location>
        <begin position="21"/>
        <end position="41"/>
    </location>
</feature>
<dbReference type="Proteomes" id="UP001596407">
    <property type="component" value="Unassembled WGS sequence"/>
</dbReference>
<feature type="transmembrane region" description="Helical" evidence="1">
    <location>
        <begin position="115"/>
        <end position="134"/>
    </location>
</feature>
<protein>
    <submittedName>
        <fullName evidence="2">Uncharacterized protein</fullName>
    </submittedName>
</protein>
<keyword evidence="1" id="KW-0812">Transmembrane</keyword>
<feature type="transmembrane region" description="Helical" evidence="1">
    <location>
        <begin position="47"/>
        <end position="67"/>
    </location>
</feature>
<accession>A0ABD5WJD0</accession>
<dbReference type="AlphaFoldDB" id="A0ABD5WJD0"/>
<name>A0ABD5WJD0_9EURY</name>
<gene>
    <name evidence="2" type="ORF">ACFQJ6_06375</name>
</gene>
<dbReference type="EMBL" id="JBHSZH010000005">
    <property type="protein sequence ID" value="MFC7079820.1"/>
    <property type="molecule type" value="Genomic_DNA"/>
</dbReference>
<reference evidence="2 3" key="1">
    <citation type="journal article" date="2019" name="Int. J. Syst. Evol. Microbiol.">
        <title>The Global Catalogue of Microorganisms (GCM) 10K type strain sequencing project: providing services to taxonomists for standard genome sequencing and annotation.</title>
        <authorList>
            <consortium name="The Broad Institute Genomics Platform"/>
            <consortium name="The Broad Institute Genome Sequencing Center for Infectious Disease"/>
            <person name="Wu L."/>
            <person name="Ma J."/>
        </authorList>
    </citation>
    <scope>NUCLEOTIDE SEQUENCE [LARGE SCALE GENOMIC DNA]</scope>
    <source>
        <strain evidence="2 3">DT72</strain>
    </source>
</reference>
<dbReference type="GeneID" id="79303645"/>
<feature type="transmembrane region" description="Helical" evidence="1">
    <location>
        <begin position="88"/>
        <end position="109"/>
    </location>
</feature>
<keyword evidence="1" id="KW-0472">Membrane</keyword>
<keyword evidence="1" id="KW-1133">Transmembrane helix</keyword>
<organism evidence="2 3">
    <name type="scientific">Halorussus caseinilyticus</name>
    <dbReference type="NCBI Taxonomy" id="3034025"/>
    <lineage>
        <taxon>Archaea</taxon>
        <taxon>Methanobacteriati</taxon>
        <taxon>Methanobacteriota</taxon>
        <taxon>Stenosarchaea group</taxon>
        <taxon>Halobacteria</taxon>
        <taxon>Halobacteriales</taxon>
        <taxon>Haladaptataceae</taxon>
        <taxon>Halorussus</taxon>
    </lineage>
</organism>
<evidence type="ECO:0000313" key="2">
    <source>
        <dbReference type="EMBL" id="MFC7079820.1"/>
    </source>
</evidence>
<keyword evidence="3" id="KW-1185">Reference proteome</keyword>
<dbReference type="RefSeq" id="WP_276279088.1">
    <property type="nucleotide sequence ID" value="NZ_CP119809.1"/>
</dbReference>
<evidence type="ECO:0000256" key="1">
    <source>
        <dbReference type="SAM" id="Phobius"/>
    </source>
</evidence>
<sequence length="152" mass="15215">MYQLSDSLREESSLAARLLGAIRSRAAGVLGVVAVLVVVALPDPLPAYPAGAYALVGIAEGVGLAVAAENLVWRPAKGFDFGRASRRVGGVAGTAAVFVVAMAALGVELGPRDRALLAGFLLSGPGAIAAIDYLKARAQADLLAGDSAADCG</sequence>
<evidence type="ECO:0000313" key="3">
    <source>
        <dbReference type="Proteomes" id="UP001596407"/>
    </source>
</evidence>
<comment type="caution">
    <text evidence="2">The sequence shown here is derived from an EMBL/GenBank/DDBJ whole genome shotgun (WGS) entry which is preliminary data.</text>
</comment>
<proteinExistence type="predicted"/>